<evidence type="ECO:0000313" key="2">
    <source>
        <dbReference type="WBParaSite" id="nRc.2.0.1.t08052-RA"/>
    </source>
</evidence>
<proteinExistence type="predicted"/>
<accession>A0A915I1N5</accession>
<dbReference type="Proteomes" id="UP000887565">
    <property type="component" value="Unplaced"/>
</dbReference>
<dbReference type="AlphaFoldDB" id="A0A915I1N5"/>
<sequence>MIDEATAKNSIASMWYLDIEYPKAVQDSNMLYESKFPKHVANPKITQLEKCTTSEGPAILRRPVPAATVSIAAHSRRRGAGFKLLYIVFLMTDGADRRRTSASHDSIAAVANVWYIKITM</sequence>
<name>A0A915I1N5_ROMCU</name>
<protein>
    <submittedName>
        <fullName evidence="2">Uncharacterized protein</fullName>
    </submittedName>
</protein>
<keyword evidence="1" id="KW-1185">Reference proteome</keyword>
<organism evidence="1 2">
    <name type="scientific">Romanomermis culicivorax</name>
    <name type="common">Nematode worm</name>
    <dbReference type="NCBI Taxonomy" id="13658"/>
    <lineage>
        <taxon>Eukaryota</taxon>
        <taxon>Metazoa</taxon>
        <taxon>Ecdysozoa</taxon>
        <taxon>Nematoda</taxon>
        <taxon>Enoplea</taxon>
        <taxon>Dorylaimia</taxon>
        <taxon>Mermithida</taxon>
        <taxon>Mermithoidea</taxon>
        <taxon>Mermithidae</taxon>
        <taxon>Romanomermis</taxon>
    </lineage>
</organism>
<reference evidence="2" key="1">
    <citation type="submission" date="2022-11" db="UniProtKB">
        <authorList>
            <consortium name="WormBaseParasite"/>
        </authorList>
    </citation>
    <scope>IDENTIFICATION</scope>
</reference>
<evidence type="ECO:0000313" key="1">
    <source>
        <dbReference type="Proteomes" id="UP000887565"/>
    </source>
</evidence>
<dbReference type="WBParaSite" id="nRc.2.0.1.t08052-RA">
    <property type="protein sequence ID" value="nRc.2.0.1.t08052-RA"/>
    <property type="gene ID" value="nRc.2.0.1.g08052"/>
</dbReference>